<dbReference type="CDD" id="cd00719">
    <property type="entry name" value="GIY-YIG_SF"/>
    <property type="match status" value="1"/>
</dbReference>
<gene>
    <name evidence="1" type="ORF">HNR70_002334</name>
</gene>
<dbReference type="InterPro" id="IPR035901">
    <property type="entry name" value="GIY-YIG_endonuc_sf"/>
</dbReference>
<keyword evidence="2" id="KW-1185">Reference proteome</keyword>
<dbReference type="SUPFAM" id="SSF82771">
    <property type="entry name" value="GIY-YIG endonuclease"/>
    <property type="match status" value="1"/>
</dbReference>
<accession>A0A841AFZ1</accession>
<protein>
    <recommendedName>
        <fullName evidence="3">GIY-YIG domain-containing protein</fullName>
    </recommendedName>
</protein>
<sequence>MASPRRQKRWDVSNDVAPSIYFGLDRKLCGIYTLEFANGERYVGQTVDLTSRLASHRRRWSDITAVSFLECGRDELNDVERTLITQTERSYTVRNRAFTQMPGGDAEIDLVVDRQQQEEWLEGVKPAYPLDERARAAERRRRIRPKYEQLAAHPAYPEALADLTEYVHEVIPWPSVTGGLYWGVSAMPGTAKSKDRYRLFTVNAHNVELLFAHHFPNEGETNVILNVASSIINAKDRRGLMIRRTSHYRSYKDCETIALPAGAMAEVLARSSVLLAARTMALGLMRRGPSNFAKFHSDDLLDEVLLHRAGEATA</sequence>
<organism evidence="1 2">
    <name type="scientific">Brachybacterium aquaticum</name>
    <dbReference type="NCBI Taxonomy" id="1432564"/>
    <lineage>
        <taxon>Bacteria</taxon>
        <taxon>Bacillati</taxon>
        <taxon>Actinomycetota</taxon>
        <taxon>Actinomycetes</taxon>
        <taxon>Micrococcales</taxon>
        <taxon>Dermabacteraceae</taxon>
        <taxon>Brachybacterium</taxon>
    </lineage>
</organism>
<evidence type="ECO:0000313" key="1">
    <source>
        <dbReference type="EMBL" id="MBB5832521.1"/>
    </source>
</evidence>
<comment type="caution">
    <text evidence="1">The sequence shown here is derived from an EMBL/GenBank/DDBJ whole genome shotgun (WGS) entry which is preliminary data.</text>
</comment>
<reference evidence="1 2" key="1">
    <citation type="submission" date="2020-08" db="EMBL/GenBank/DDBJ databases">
        <title>Sequencing the genomes of 1000 actinobacteria strains.</title>
        <authorList>
            <person name="Klenk H.-P."/>
        </authorList>
    </citation>
    <scope>NUCLEOTIDE SEQUENCE [LARGE SCALE GENOMIC DNA]</scope>
    <source>
        <strain evidence="1 2">DSM 28796</strain>
    </source>
</reference>
<proteinExistence type="predicted"/>
<evidence type="ECO:0008006" key="3">
    <source>
        <dbReference type="Google" id="ProtNLM"/>
    </source>
</evidence>
<evidence type="ECO:0000313" key="2">
    <source>
        <dbReference type="Proteomes" id="UP000588158"/>
    </source>
</evidence>
<dbReference type="AlphaFoldDB" id="A0A841AFZ1"/>
<dbReference type="EMBL" id="JACHLZ010000001">
    <property type="protein sequence ID" value="MBB5832521.1"/>
    <property type="molecule type" value="Genomic_DNA"/>
</dbReference>
<dbReference type="Proteomes" id="UP000588158">
    <property type="component" value="Unassembled WGS sequence"/>
</dbReference>
<dbReference type="RefSeq" id="WP_184326743.1">
    <property type="nucleotide sequence ID" value="NZ_JACHLZ010000001.1"/>
</dbReference>
<name>A0A841AFZ1_9MICO</name>